<reference evidence="2 3" key="1">
    <citation type="submission" date="2014-07" db="EMBL/GenBank/DDBJ databases">
        <title>Genome Sequence of Rhodococcus opacus Strain R7, a Biodegrader of Mono- and Polycyclic Aromatic Hydrocarbons.</title>
        <authorList>
            <person name="Di Gennaro P."/>
            <person name="Zampolli J."/>
            <person name="Presti I."/>
            <person name="Cappelletti M."/>
            <person name="D'Ursi P."/>
            <person name="Orro A."/>
            <person name="Mezzelani A."/>
            <person name="Milanesi L."/>
        </authorList>
    </citation>
    <scope>NUCLEOTIDE SEQUENCE [LARGE SCALE GENOMIC DNA]</scope>
    <source>
        <strain evidence="2 3">R7</strain>
    </source>
</reference>
<dbReference type="Proteomes" id="UP000028488">
    <property type="component" value="Chromosome"/>
</dbReference>
<sequence length="107" mass="11680">MKGVFWPRLDLAVGEPDLHLSCRLEPSAFLDHRAPGGAVDGEVRPTTIASGPVMHHARRGESASWMLDVQASRCGFPGVHQMQRRSVLARSSGRSAPVHDERRGTKS</sequence>
<feature type="region of interest" description="Disordered" evidence="1">
    <location>
        <begin position="85"/>
        <end position="107"/>
    </location>
</feature>
<gene>
    <name evidence="2" type="ORF">EP51_00980</name>
</gene>
<protein>
    <submittedName>
        <fullName evidence="2">Uncharacterized protein</fullName>
    </submittedName>
</protein>
<evidence type="ECO:0000313" key="3">
    <source>
        <dbReference type="Proteomes" id="UP000028488"/>
    </source>
</evidence>
<name>A0A076EDU1_RHOOP</name>
<evidence type="ECO:0000256" key="1">
    <source>
        <dbReference type="SAM" id="MobiDB-lite"/>
    </source>
</evidence>
<organism evidence="2 3">
    <name type="scientific">Rhodococcus opacus</name>
    <name type="common">Nocardia opaca</name>
    <dbReference type="NCBI Taxonomy" id="37919"/>
    <lineage>
        <taxon>Bacteria</taxon>
        <taxon>Bacillati</taxon>
        <taxon>Actinomycetota</taxon>
        <taxon>Actinomycetes</taxon>
        <taxon>Mycobacteriales</taxon>
        <taxon>Nocardiaceae</taxon>
        <taxon>Rhodococcus</taxon>
    </lineage>
</organism>
<evidence type="ECO:0000313" key="2">
    <source>
        <dbReference type="EMBL" id="AII03297.1"/>
    </source>
</evidence>
<proteinExistence type="predicted"/>
<accession>A0A076EDU1</accession>
<dbReference type="AlphaFoldDB" id="A0A076EDU1"/>
<feature type="compositionally biased region" description="Basic and acidic residues" evidence="1">
    <location>
        <begin position="97"/>
        <end position="107"/>
    </location>
</feature>
<dbReference type="EMBL" id="CP008947">
    <property type="protein sequence ID" value="AII03297.1"/>
    <property type="molecule type" value="Genomic_DNA"/>
</dbReference>